<comment type="caution">
    <text evidence="12">The sequence shown here is derived from an EMBL/GenBank/DDBJ whole genome shotgun (WGS) entry which is preliminary data.</text>
</comment>
<dbReference type="Pfam" id="PF01808">
    <property type="entry name" value="AICARFT_IMPCHas"/>
    <property type="match status" value="1"/>
</dbReference>
<keyword evidence="7 10" id="KW-0511">Multifunctional enzyme</keyword>
<dbReference type="Pfam" id="PF02142">
    <property type="entry name" value="MGS"/>
    <property type="match status" value="1"/>
</dbReference>
<dbReference type="CDD" id="cd01421">
    <property type="entry name" value="IMPCH"/>
    <property type="match status" value="1"/>
</dbReference>
<sequence>MLRPASPAGPKDPSCRAFAPAADQLRFRSIIRAVFPLTIPSDRFLSSEHSPATLAPSACGSHTTDAPSLPRGCAEPLHWRVVHHFRSHPGCIQEQSPLSGIKPVKRALLSVTDKTSLVDFAQHLASAGVELVSTGGTARTLREAGLKVLDISELTGFPEMLDGRVKTLHPKVHGGILHIRGNAEHRAAVEAHAIQPIDMVVVNLYAFEKTAANPEASFAHLIENIDIGGPSMVRSAAKNFEDVAIVTAAADYPALAEELKSTGGLSRETRWKLAKAAFAVTAAYDTAIANALERIDSAEQPDVAPHFTDAEFPKALRVNYPLQMSLRYGENPHQKAALYSDGTGTGVAGCTQLQGKELSYNNLVDLDACWELVQEFDKPGVAIIKHTNPCGAATGATILEAYQSALAADPISAFGGVIGINREVDEAAAEEIAKLFVEAIAAPSFSEGAKARFAAKKNLRLVEVRPSTTARVVKQVSGGLLLQDADRGHVTADELKVVTARKPTEDELEALLFAWRVCKHVKSNAIVYAKNGQLLAAGAGQTSRVDAAKFGAMKAVLPLKGCVAASDAFFPFPDGLEVVVASGATAVIQPGGSVKDADVIAAADKLGIAMVFTGMRHFRH</sequence>
<dbReference type="HAMAP" id="MF_00139">
    <property type="entry name" value="PurH"/>
    <property type="match status" value="1"/>
</dbReference>
<dbReference type="OrthoDB" id="9802065at2"/>
<dbReference type="GO" id="GO:0006189">
    <property type="term" value="P:'de novo' IMP biosynthetic process"/>
    <property type="evidence" value="ECO:0007669"/>
    <property type="project" value="UniProtKB-UniRule"/>
</dbReference>
<feature type="domain" description="MGS-like" evidence="11">
    <location>
        <begin position="99"/>
        <end position="247"/>
    </location>
</feature>
<evidence type="ECO:0000256" key="4">
    <source>
        <dbReference type="ARBA" id="ARBA00022679"/>
    </source>
</evidence>
<gene>
    <name evidence="10 12" type="primary">purH</name>
    <name evidence="12" type="ORF">ESZ00_03165</name>
</gene>
<dbReference type="SMART" id="SM00798">
    <property type="entry name" value="AICARFT_IMPCHas"/>
    <property type="match status" value="1"/>
</dbReference>
<evidence type="ECO:0000256" key="9">
    <source>
        <dbReference type="ARBA" id="ARBA00050687"/>
    </source>
</evidence>
<dbReference type="PANTHER" id="PTHR11692">
    <property type="entry name" value="BIFUNCTIONAL PURINE BIOSYNTHESIS PROTEIN PURH"/>
    <property type="match status" value="1"/>
</dbReference>
<dbReference type="InterPro" id="IPR016193">
    <property type="entry name" value="Cytidine_deaminase-like"/>
</dbReference>
<dbReference type="SMART" id="SM00851">
    <property type="entry name" value="MGS"/>
    <property type="match status" value="1"/>
</dbReference>
<dbReference type="GO" id="GO:0004643">
    <property type="term" value="F:phosphoribosylaminoimidazolecarboxamide formyltransferase activity"/>
    <property type="evidence" value="ECO:0007669"/>
    <property type="project" value="UniProtKB-UniRule"/>
</dbReference>
<protein>
    <recommendedName>
        <fullName evidence="10">Bifunctional purine biosynthesis protein PurH</fullName>
    </recommendedName>
    <domain>
        <recommendedName>
            <fullName evidence="10">Phosphoribosylaminoimidazolecarboxamide formyltransferase</fullName>
            <ecNumber evidence="10">2.1.2.3</ecNumber>
        </recommendedName>
        <alternativeName>
            <fullName evidence="10">AICAR transformylase</fullName>
        </alternativeName>
    </domain>
    <domain>
        <recommendedName>
            <fullName evidence="10">IMP cyclohydrolase</fullName>
            <ecNumber evidence="10">3.5.4.10</ecNumber>
        </recommendedName>
        <alternativeName>
            <fullName evidence="10">ATIC</fullName>
        </alternativeName>
        <alternativeName>
            <fullName evidence="10">IMP synthase</fullName>
        </alternativeName>
        <alternativeName>
            <fullName evidence="10">Inosinicase</fullName>
        </alternativeName>
    </domain>
</protein>
<comment type="similarity">
    <text evidence="3 10">Belongs to the PurH family.</text>
</comment>
<dbReference type="NCBIfam" id="NF002049">
    <property type="entry name" value="PRK00881.1"/>
    <property type="match status" value="1"/>
</dbReference>
<dbReference type="GO" id="GO:0005829">
    <property type="term" value="C:cytosol"/>
    <property type="evidence" value="ECO:0007669"/>
    <property type="project" value="TreeGrafter"/>
</dbReference>
<dbReference type="NCBIfam" id="TIGR00355">
    <property type="entry name" value="purH"/>
    <property type="match status" value="1"/>
</dbReference>
<evidence type="ECO:0000256" key="7">
    <source>
        <dbReference type="ARBA" id="ARBA00023268"/>
    </source>
</evidence>
<dbReference type="SUPFAM" id="SSF53927">
    <property type="entry name" value="Cytidine deaminase-like"/>
    <property type="match status" value="1"/>
</dbReference>
<dbReference type="GO" id="GO:0003937">
    <property type="term" value="F:IMP cyclohydrolase activity"/>
    <property type="evidence" value="ECO:0007669"/>
    <property type="project" value="UniProtKB-UniRule"/>
</dbReference>
<dbReference type="InterPro" id="IPR036914">
    <property type="entry name" value="MGS-like_dom_sf"/>
</dbReference>
<dbReference type="PIRSF" id="PIRSF000414">
    <property type="entry name" value="AICARFT_IMPCHas"/>
    <property type="match status" value="1"/>
</dbReference>
<keyword evidence="13" id="KW-1185">Reference proteome</keyword>
<comment type="pathway">
    <text evidence="1 10">Purine metabolism; IMP biosynthesis via de novo pathway; IMP from 5-formamido-1-(5-phospho-D-ribosyl)imidazole-4-carboxamide: step 1/1.</text>
</comment>
<evidence type="ECO:0000256" key="10">
    <source>
        <dbReference type="HAMAP-Rule" id="MF_00139"/>
    </source>
</evidence>
<proteinExistence type="inferred from homology"/>
<evidence type="ECO:0000259" key="11">
    <source>
        <dbReference type="PROSITE" id="PS51855"/>
    </source>
</evidence>
<dbReference type="EC" id="3.5.4.10" evidence="10"/>
<evidence type="ECO:0000256" key="3">
    <source>
        <dbReference type="ARBA" id="ARBA00007667"/>
    </source>
</evidence>
<dbReference type="InterPro" id="IPR011607">
    <property type="entry name" value="MGS-like_dom"/>
</dbReference>
<dbReference type="SUPFAM" id="SSF52335">
    <property type="entry name" value="Methylglyoxal synthase-like"/>
    <property type="match status" value="1"/>
</dbReference>
<evidence type="ECO:0000256" key="5">
    <source>
        <dbReference type="ARBA" id="ARBA00022755"/>
    </source>
</evidence>
<name>A0A4Q1SHS5_9BACT</name>
<keyword evidence="4 10" id="KW-0808">Transferase</keyword>
<dbReference type="Gene3D" id="3.40.140.20">
    <property type="match status" value="2"/>
</dbReference>
<comment type="catalytic activity">
    <reaction evidence="9 10">
        <text>IMP + H2O = 5-formamido-1-(5-phospho-D-ribosyl)imidazole-4-carboxamide</text>
        <dbReference type="Rhea" id="RHEA:18445"/>
        <dbReference type="ChEBI" id="CHEBI:15377"/>
        <dbReference type="ChEBI" id="CHEBI:58053"/>
        <dbReference type="ChEBI" id="CHEBI:58467"/>
        <dbReference type="EC" id="3.5.4.10"/>
    </reaction>
</comment>
<dbReference type="InterPro" id="IPR024051">
    <property type="entry name" value="AICAR_Tfase_dup_dom_sf"/>
</dbReference>
<dbReference type="Gene3D" id="3.40.50.1380">
    <property type="entry name" value="Methylglyoxal synthase-like domain"/>
    <property type="match status" value="1"/>
</dbReference>
<reference evidence="12 13" key="1">
    <citation type="journal article" date="2016" name="Int. J. Syst. Evol. Microbiol.">
        <title>Acidipila dinghuensis sp. nov., an acidobacterium isolated from forest soil.</title>
        <authorList>
            <person name="Jiang Y.W."/>
            <person name="Wang J."/>
            <person name="Chen M.H."/>
            <person name="Lv Y.Y."/>
            <person name="Qiu L.H."/>
        </authorList>
    </citation>
    <scope>NUCLEOTIDE SEQUENCE [LARGE SCALE GENOMIC DNA]</scope>
    <source>
        <strain evidence="12 13">DHOF10</strain>
    </source>
</reference>
<dbReference type="InterPro" id="IPR002695">
    <property type="entry name" value="PurH-like"/>
</dbReference>
<comment type="catalytic activity">
    <reaction evidence="8 10">
        <text>(6R)-10-formyltetrahydrofolate + 5-amino-1-(5-phospho-beta-D-ribosyl)imidazole-4-carboxamide = 5-formamido-1-(5-phospho-D-ribosyl)imidazole-4-carboxamide + (6S)-5,6,7,8-tetrahydrofolate</text>
        <dbReference type="Rhea" id="RHEA:22192"/>
        <dbReference type="ChEBI" id="CHEBI:57453"/>
        <dbReference type="ChEBI" id="CHEBI:58467"/>
        <dbReference type="ChEBI" id="CHEBI:58475"/>
        <dbReference type="ChEBI" id="CHEBI:195366"/>
        <dbReference type="EC" id="2.1.2.3"/>
    </reaction>
</comment>
<organism evidence="12 13">
    <name type="scientific">Silvibacterium dinghuense</name>
    <dbReference type="NCBI Taxonomy" id="1560006"/>
    <lineage>
        <taxon>Bacteria</taxon>
        <taxon>Pseudomonadati</taxon>
        <taxon>Acidobacteriota</taxon>
        <taxon>Terriglobia</taxon>
        <taxon>Terriglobales</taxon>
        <taxon>Acidobacteriaceae</taxon>
        <taxon>Silvibacterium</taxon>
    </lineage>
</organism>
<dbReference type="PROSITE" id="PS51855">
    <property type="entry name" value="MGS"/>
    <property type="match status" value="1"/>
</dbReference>
<evidence type="ECO:0000313" key="13">
    <source>
        <dbReference type="Proteomes" id="UP000290253"/>
    </source>
</evidence>
<dbReference type="Proteomes" id="UP000290253">
    <property type="component" value="Unassembled WGS sequence"/>
</dbReference>
<dbReference type="UniPathway" id="UPA00074">
    <property type="reaction ID" value="UER00133"/>
</dbReference>
<dbReference type="EMBL" id="SDMK01000001">
    <property type="protein sequence ID" value="RXS96949.1"/>
    <property type="molecule type" value="Genomic_DNA"/>
</dbReference>
<keyword evidence="6 10" id="KW-0378">Hydrolase</keyword>
<dbReference type="PANTHER" id="PTHR11692:SF0">
    <property type="entry name" value="BIFUNCTIONAL PURINE BIOSYNTHESIS PROTEIN ATIC"/>
    <property type="match status" value="1"/>
</dbReference>
<keyword evidence="5 10" id="KW-0658">Purine biosynthesis</keyword>
<dbReference type="FunFam" id="3.40.140.20:FF:000001">
    <property type="entry name" value="Bifunctional purine biosynthesis protein PurH"/>
    <property type="match status" value="1"/>
</dbReference>
<comment type="pathway">
    <text evidence="2 10">Purine metabolism; IMP biosynthesis via de novo pathway; 5-formamido-1-(5-phospho-D-ribosyl)imidazole-4-carboxamide from 5-amino-1-(5-phospho-D-ribosyl)imidazole-4-carboxamide (10-formyl THF route): step 1/1.</text>
</comment>
<evidence type="ECO:0000256" key="1">
    <source>
        <dbReference type="ARBA" id="ARBA00004844"/>
    </source>
</evidence>
<dbReference type="FunFam" id="3.40.50.1380:FF:000001">
    <property type="entry name" value="Bifunctional purine biosynthesis protein PurH"/>
    <property type="match status" value="1"/>
</dbReference>
<evidence type="ECO:0000256" key="8">
    <source>
        <dbReference type="ARBA" id="ARBA00050488"/>
    </source>
</evidence>
<evidence type="ECO:0000256" key="6">
    <source>
        <dbReference type="ARBA" id="ARBA00022801"/>
    </source>
</evidence>
<comment type="domain">
    <text evidence="10">The IMP cyclohydrolase activity resides in the N-terminal region.</text>
</comment>
<evidence type="ECO:0000313" key="12">
    <source>
        <dbReference type="EMBL" id="RXS96949.1"/>
    </source>
</evidence>
<evidence type="ECO:0000256" key="2">
    <source>
        <dbReference type="ARBA" id="ARBA00004954"/>
    </source>
</evidence>
<dbReference type="EC" id="2.1.2.3" evidence="10"/>
<accession>A0A4Q1SHS5</accession>
<dbReference type="AlphaFoldDB" id="A0A4Q1SHS5"/>